<evidence type="ECO:0000313" key="9">
    <source>
        <dbReference type="EMBL" id="CAJ1578543.1"/>
    </source>
</evidence>
<dbReference type="HAMAP" id="MF_00176">
    <property type="entry name" value="Ser_tRNA_synth_type1"/>
    <property type="match status" value="1"/>
</dbReference>
<dbReference type="PROSITE" id="PS50862">
    <property type="entry name" value="AA_TRNA_LIGASE_II"/>
    <property type="match status" value="1"/>
</dbReference>
<dbReference type="PRINTS" id="PR00981">
    <property type="entry name" value="TRNASYNTHSER"/>
</dbReference>
<keyword evidence="4 6" id="KW-0648">Protein biosynthesis</keyword>
<feature type="region of interest" description="Disordered" evidence="7">
    <location>
        <begin position="1"/>
        <end position="24"/>
    </location>
</feature>
<evidence type="ECO:0000256" key="1">
    <source>
        <dbReference type="ARBA" id="ARBA00022598"/>
    </source>
</evidence>
<comment type="subcellular location">
    <subcellularLocation>
        <location evidence="6">Cytoplasm</location>
    </subcellularLocation>
</comment>
<evidence type="ECO:0000256" key="5">
    <source>
        <dbReference type="ARBA" id="ARBA00023146"/>
    </source>
</evidence>
<evidence type="ECO:0000256" key="3">
    <source>
        <dbReference type="ARBA" id="ARBA00022840"/>
    </source>
</evidence>
<keyword evidence="2 6" id="KW-0547">Nucleotide-binding</keyword>
<dbReference type="Pfam" id="PF02403">
    <property type="entry name" value="Seryl_tRNA_N"/>
    <property type="match status" value="1"/>
</dbReference>
<comment type="function">
    <text evidence="6">Catalyzes the attachment of serine to tRNA(Ser). Is also able to aminoacylate tRNA(Sec) with serine, to form the misacylated tRNA L-seryl-tRNA(Sec), which will be further converted into selenocysteinyl-tRNA(Sec).</text>
</comment>
<sequence length="417" mass="45282">MIDLKMLRDEPDAVRRSQRSRGEDPALVDALLSADTARRAAVSAADNLRAEQKAVSKQVGAAAPEDRPAVLARAKELAAEVKAAEAAQAEAEQAFTAAHLAVSNVIIDGVPAGGEDDFVVLDTVGEPAAIAEPKDHLELGEALGLIDMERGAKVSGSRFYFLTGRGALLQLGLLQLAVRVATENGFTLMIPPVLVRPEIMSGTGFLGSHADEVYRIESDDMYLVGTSEVPLAGYHADEILDLSDGPRRYAGWSSCFRREAGSYGKDTRGIIRVHQFDKVEAFVYCKPEDAAAEHERLLGWQREMLAHIDVPYRVIDVAAGDLGSSAARKYDCEAWVPTQRAYRELTSTSNCTTFQARRLSTRYRDDNGKPQIAATLNGTLATTRWLVAILENHQQPDGSVRVPQALVPYVGTEVLEP</sequence>
<feature type="binding site" evidence="6">
    <location>
        <position position="280"/>
    </location>
    <ligand>
        <name>L-serine</name>
        <dbReference type="ChEBI" id="CHEBI:33384"/>
    </ligand>
</feature>
<keyword evidence="6" id="KW-0963">Cytoplasm</keyword>
<dbReference type="InterPro" id="IPR045864">
    <property type="entry name" value="aa-tRNA-synth_II/BPL/LPL"/>
</dbReference>
<dbReference type="InterPro" id="IPR042103">
    <property type="entry name" value="SerRS_1_N_sf"/>
</dbReference>
<dbReference type="PIRSF" id="PIRSF001529">
    <property type="entry name" value="Ser-tRNA-synth_IIa"/>
    <property type="match status" value="1"/>
</dbReference>
<keyword evidence="1 6" id="KW-0436">Ligase</keyword>
<dbReference type="SUPFAM" id="SSF46589">
    <property type="entry name" value="tRNA-binding arm"/>
    <property type="match status" value="1"/>
</dbReference>
<feature type="binding site" evidence="6">
    <location>
        <begin position="257"/>
        <end position="259"/>
    </location>
    <ligand>
        <name>ATP</name>
        <dbReference type="ChEBI" id="CHEBI:30616"/>
    </ligand>
</feature>
<dbReference type="EC" id="6.1.1.11" evidence="6"/>
<dbReference type="InterPro" id="IPR010978">
    <property type="entry name" value="tRNA-bd_arm"/>
</dbReference>
<keyword evidence="3 6" id="KW-0067">ATP-binding</keyword>
<dbReference type="SUPFAM" id="SSF55681">
    <property type="entry name" value="Class II aaRS and biotin synthetases"/>
    <property type="match status" value="1"/>
</dbReference>
<comment type="domain">
    <text evidence="6">Consists of two distinct domains, a catalytic core and a N-terminal extension that is involved in tRNA binding.</text>
</comment>
<accession>A0ABM9M826</accession>
<reference evidence="9 10" key="1">
    <citation type="submission" date="2023-08" db="EMBL/GenBank/DDBJ databases">
        <authorList>
            <person name="Folkvardsen B D."/>
            <person name="Norman A."/>
        </authorList>
    </citation>
    <scope>NUCLEOTIDE SEQUENCE [LARGE SCALE GENOMIC DNA]</scope>
    <source>
        <strain evidence="9 10">Mu0050</strain>
    </source>
</reference>
<dbReference type="EMBL" id="OY726395">
    <property type="protein sequence ID" value="CAJ1578543.1"/>
    <property type="molecule type" value="Genomic_DNA"/>
</dbReference>
<keyword evidence="5 6" id="KW-0030">Aminoacyl-tRNA synthetase</keyword>
<comment type="subunit">
    <text evidence="6">Homodimer. The tRNA molecule binds across the dimer.</text>
</comment>
<protein>
    <recommendedName>
        <fullName evidence="6">Serine--tRNA ligase</fullName>
        <ecNumber evidence="6">6.1.1.11</ecNumber>
    </recommendedName>
    <alternativeName>
        <fullName evidence="6">Seryl-tRNA synthetase</fullName>
        <shortName evidence="6">SerRS</shortName>
    </alternativeName>
    <alternativeName>
        <fullName evidence="6">Seryl-tRNA(Ser/Sec) synthetase</fullName>
    </alternativeName>
</protein>
<dbReference type="InterPro" id="IPR006195">
    <property type="entry name" value="aa-tRNA-synth_II"/>
</dbReference>
<comment type="similarity">
    <text evidence="6">Belongs to the class-II aminoacyl-tRNA synthetase family. Type-1 seryl-tRNA synthetase subfamily.</text>
</comment>
<feature type="binding site" evidence="6">
    <location>
        <position position="379"/>
    </location>
    <ligand>
        <name>L-serine</name>
        <dbReference type="ChEBI" id="CHEBI:33384"/>
    </ligand>
</feature>
<feature type="binding site" evidence="6">
    <location>
        <begin position="226"/>
        <end position="228"/>
    </location>
    <ligand>
        <name>L-serine</name>
        <dbReference type="ChEBI" id="CHEBI:33384"/>
    </ligand>
</feature>
<dbReference type="InterPro" id="IPR033729">
    <property type="entry name" value="SerRS_core"/>
</dbReference>
<dbReference type="CDD" id="cd00770">
    <property type="entry name" value="SerRS_core"/>
    <property type="match status" value="1"/>
</dbReference>
<dbReference type="InterPro" id="IPR002314">
    <property type="entry name" value="aa-tRNA-synt_IIb"/>
</dbReference>
<dbReference type="PANTHER" id="PTHR11778">
    <property type="entry name" value="SERYL-TRNA SYNTHETASE"/>
    <property type="match status" value="1"/>
</dbReference>
<proteinExistence type="inferred from homology"/>
<feature type="binding site" evidence="6">
    <location>
        <begin position="344"/>
        <end position="347"/>
    </location>
    <ligand>
        <name>ATP</name>
        <dbReference type="ChEBI" id="CHEBI:30616"/>
    </ligand>
</feature>
<dbReference type="Gene3D" id="1.10.287.40">
    <property type="entry name" value="Serine-tRNA synthetase, tRNA binding domain"/>
    <property type="match status" value="1"/>
</dbReference>
<dbReference type="NCBIfam" id="TIGR00414">
    <property type="entry name" value="serS"/>
    <property type="match status" value="1"/>
</dbReference>
<keyword evidence="10" id="KW-1185">Reference proteome</keyword>
<dbReference type="Gene3D" id="3.30.930.10">
    <property type="entry name" value="Bira Bifunctional Protein, Domain 2"/>
    <property type="match status" value="1"/>
</dbReference>
<evidence type="ECO:0000259" key="8">
    <source>
        <dbReference type="PROSITE" id="PS50862"/>
    </source>
</evidence>
<gene>
    <name evidence="6 9" type="primary">serS</name>
    <name evidence="9" type="ORF">MU0050_000112</name>
</gene>
<evidence type="ECO:0000256" key="2">
    <source>
        <dbReference type="ARBA" id="ARBA00022741"/>
    </source>
</evidence>
<dbReference type="InterPro" id="IPR015866">
    <property type="entry name" value="Ser-tRNA-synth_1_N"/>
</dbReference>
<evidence type="ECO:0000256" key="6">
    <source>
        <dbReference type="HAMAP-Rule" id="MF_00176"/>
    </source>
</evidence>
<dbReference type="GO" id="GO:0004828">
    <property type="term" value="F:serine-tRNA ligase activity"/>
    <property type="evidence" value="ECO:0007669"/>
    <property type="project" value="UniProtKB-EC"/>
</dbReference>
<feature type="binding site" evidence="6">
    <location>
        <position position="273"/>
    </location>
    <ligand>
        <name>ATP</name>
        <dbReference type="ChEBI" id="CHEBI:30616"/>
    </ligand>
</feature>
<feature type="domain" description="Aminoacyl-transfer RNA synthetases class-II family profile" evidence="8">
    <location>
        <begin position="135"/>
        <end position="403"/>
    </location>
</feature>
<dbReference type="InterPro" id="IPR002317">
    <property type="entry name" value="Ser-tRNA-ligase_type_1"/>
</dbReference>
<organism evidence="9 10">
    <name type="scientific">[Mycobacterium] wendilense</name>
    <dbReference type="NCBI Taxonomy" id="3064284"/>
    <lineage>
        <taxon>Bacteria</taxon>
        <taxon>Bacillati</taxon>
        <taxon>Actinomycetota</taxon>
        <taxon>Actinomycetes</taxon>
        <taxon>Mycobacteriales</taxon>
        <taxon>Mycobacteriaceae</taxon>
        <taxon>Mycolicibacter</taxon>
    </lineage>
</organism>
<dbReference type="RefSeq" id="WP_316513616.1">
    <property type="nucleotide sequence ID" value="NZ_OY726395.1"/>
</dbReference>
<evidence type="ECO:0000256" key="7">
    <source>
        <dbReference type="SAM" id="MobiDB-lite"/>
    </source>
</evidence>
<evidence type="ECO:0000256" key="4">
    <source>
        <dbReference type="ARBA" id="ARBA00022917"/>
    </source>
</evidence>
<comment type="catalytic activity">
    <reaction evidence="6">
        <text>tRNA(Sec) + L-serine + ATP = L-seryl-tRNA(Sec) + AMP + diphosphate + H(+)</text>
        <dbReference type="Rhea" id="RHEA:42580"/>
        <dbReference type="Rhea" id="RHEA-COMP:9742"/>
        <dbReference type="Rhea" id="RHEA-COMP:10128"/>
        <dbReference type="ChEBI" id="CHEBI:15378"/>
        <dbReference type="ChEBI" id="CHEBI:30616"/>
        <dbReference type="ChEBI" id="CHEBI:33019"/>
        <dbReference type="ChEBI" id="CHEBI:33384"/>
        <dbReference type="ChEBI" id="CHEBI:78442"/>
        <dbReference type="ChEBI" id="CHEBI:78533"/>
        <dbReference type="ChEBI" id="CHEBI:456215"/>
        <dbReference type="EC" id="6.1.1.11"/>
    </reaction>
</comment>
<evidence type="ECO:0000313" key="10">
    <source>
        <dbReference type="Proteomes" id="UP001190466"/>
    </source>
</evidence>
<comment type="catalytic activity">
    <reaction evidence="6">
        <text>tRNA(Ser) + L-serine + ATP = L-seryl-tRNA(Ser) + AMP + diphosphate + H(+)</text>
        <dbReference type="Rhea" id="RHEA:12292"/>
        <dbReference type="Rhea" id="RHEA-COMP:9669"/>
        <dbReference type="Rhea" id="RHEA-COMP:9703"/>
        <dbReference type="ChEBI" id="CHEBI:15378"/>
        <dbReference type="ChEBI" id="CHEBI:30616"/>
        <dbReference type="ChEBI" id="CHEBI:33019"/>
        <dbReference type="ChEBI" id="CHEBI:33384"/>
        <dbReference type="ChEBI" id="CHEBI:78442"/>
        <dbReference type="ChEBI" id="CHEBI:78533"/>
        <dbReference type="ChEBI" id="CHEBI:456215"/>
        <dbReference type="EC" id="6.1.1.11"/>
    </reaction>
</comment>
<comment type="pathway">
    <text evidence="6">Aminoacyl-tRNA biosynthesis; selenocysteinyl-tRNA(Sec) biosynthesis; L-seryl-tRNA(Sec) from L-serine and tRNA(Sec): step 1/1.</text>
</comment>
<dbReference type="Proteomes" id="UP001190466">
    <property type="component" value="Chromosome"/>
</dbReference>
<dbReference type="Pfam" id="PF00587">
    <property type="entry name" value="tRNA-synt_2b"/>
    <property type="match status" value="1"/>
</dbReference>
<name>A0ABM9M826_9MYCO</name>